<organism evidence="4 5">
    <name type="scientific">Rhodofomes roseus</name>
    <dbReference type="NCBI Taxonomy" id="34475"/>
    <lineage>
        <taxon>Eukaryota</taxon>
        <taxon>Fungi</taxon>
        <taxon>Dikarya</taxon>
        <taxon>Basidiomycota</taxon>
        <taxon>Agaricomycotina</taxon>
        <taxon>Agaricomycetes</taxon>
        <taxon>Polyporales</taxon>
        <taxon>Rhodofomes</taxon>
    </lineage>
</organism>
<accession>A0ABQ8KFI9</accession>
<gene>
    <name evidence="4" type="ORF">C8Q71DRAFT_708355</name>
</gene>
<dbReference type="GeneID" id="72001346"/>
<dbReference type="Proteomes" id="UP000814176">
    <property type="component" value="Unassembled WGS sequence"/>
</dbReference>
<keyword evidence="5" id="KW-1185">Reference proteome</keyword>
<evidence type="ECO:0000313" key="5">
    <source>
        <dbReference type="Proteomes" id="UP000814176"/>
    </source>
</evidence>
<feature type="transmembrane region" description="Helical" evidence="2">
    <location>
        <begin position="53"/>
        <end position="76"/>
    </location>
</feature>
<proteinExistence type="predicted"/>
<feature type="region of interest" description="Disordered" evidence="1">
    <location>
        <begin position="1"/>
        <end position="22"/>
    </location>
</feature>
<evidence type="ECO:0000313" key="4">
    <source>
        <dbReference type="EMBL" id="KAH9836389.1"/>
    </source>
</evidence>
<name>A0ABQ8KFI9_9APHY</name>
<evidence type="ECO:0000259" key="3">
    <source>
        <dbReference type="Pfam" id="PF20151"/>
    </source>
</evidence>
<feature type="transmembrane region" description="Helical" evidence="2">
    <location>
        <begin position="96"/>
        <end position="121"/>
    </location>
</feature>
<dbReference type="RefSeq" id="XP_047778674.1">
    <property type="nucleotide sequence ID" value="XM_047920614.1"/>
</dbReference>
<evidence type="ECO:0000256" key="2">
    <source>
        <dbReference type="SAM" id="Phobius"/>
    </source>
</evidence>
<keyword evidence="2" id="KW-0812">Transmembrane</keyword>
<dbReference type="EMBL" id="JADCUA010000011">
    <property type="protein sequence ID" value="KAH9836389.1"/>
    <property type="molecule type" value="Genomic_DNA"/>
</dbReference>
<reference evidence="4 5" key="1">
    <citation type="journal article" date="2021" name="Environ. Microbiol.">
        <title>Gene family expansions and transcriptome signatures uncover fungal adaptations to wood decay.</title>
        <authorList>
            <person name="Hage H."/>
            <person name="Miyauchi S."/>
            <person name="Viragh M."/>
            <person name="Drula E."/>
            <person name="Min B."/>
            <person name="Chaduli D."/>
            <person name="Navarro D."/>
            <person name="Favel A."/>
            <person name="Norest M."/>
            <person name="Lesage-Meessen L."/>
            <person name="Balint B."/>
            <person name="Merenyi Z."/>
            <person name="de Eugenio L."/>
            <person name="Morin E."/>
            <person name="Martinez A.T."/>
            <person name="Baldrian P."/>
            <person name="Stursova M."/>
            <person name="Martinez M.J."/>
            <person name="Novotny C."/>
            <person name="Magnuson J.K."/>
            <person name="Spatafora J.W."/>
            <person name="Maurice S."/>
            <person name="Pangilinan J."/>
            <person name="Andreopoulos W."/>
            <person name="LaButti K."/>
            <person name="Hundley H."/>
            <person name="Na H."/>
            <person name="Kuo A."/>
            <person name="Barry K."/>
            <person name="Lipzen A."/>
            <person name="Henrissat B."/>
            <person name="Riley R."/>
            <person name="Ahrendt S."/>
            <person name="Nagy L.G."/>
            <person name="Grigoriev I.V."/>
            <person name="Martin F."/>
            <person name="Rosso M.N."/>
        </authorList>
    </citation>
    <scope>NUCLEOTIDE SEQUENCE [LARGE SCALE GENOMIC DNA]</scope>
    <source>
        <strain evidence="4 5">CIRM-BRFM 1785</strain>
    </source>
</reference>
<dbReference type="InterPro" id="IPR045340">
    <property type="entry name" value="DUF6533"/>
</dbReference>
<sequence length="281" mass="31494">MCYAATGESPFHHTSGGRSRSSEIPALCCYDYCLTFEREVVLMWRDKLTAASALFYALRYAALLNTILILLGYLSWPGWQTAHVLLIVRNRKSCMIIMRLQMAGDVLILTCVAGNSCAAFATMRIYALFRRSWALSYLILALSLVNPAISMYTFIISTPILLQVTPTYQTCSIDTPYASNLMLVHLARPGMMGARASAVVSDSLVLFLTWRGTRHVAASELRTILMSHSKSRIWYATRRSLTQVSALPAAVYFGYDNFAWGIEHIFDQFHRHPSLTGSCSF</sequence>
<evidence type="ECO:0000256" key="1">
    <source>
        <dbReference type="SAM" id="MobiDB-lite"/>
    </source>
</evidence>
<comment type="caution">
    <text evidence="4">The sequence shown here is derived from an EMBL/GenBank/DDBJ whole genome shotgun (WGS) entry which is preliminary data.</text>
</comment>
<feature type="domain" description="DUF6533" evidence="3">
    <location>
        <begin position="26"/>
        <end position="64"/>
    </location>
</feature>
<keyword evidence="2" id="KW-1133">Transmembrane helix</keyword>
<feature type="transmembrane region" description="Helical" evidence="2">
    <location>
        <begin position="133"/>
        <end position="155"/>
    </location>
</feature>
<protein>
    <recommendedName>
        <fullName evidence="3">DUF6533 domain-containing protein</fullName>
    </recommendedName>
</protein>
<keyword evidence="2" id="KW-0472">Membrane</keyword>
<dbReference type="Pfam" id="PF20151">
    <property type="entry name" value="DUF6533"/>
    <property type="match status" value="1"/>
</dbReference>